<evidence type="ECO:0000313" key="1">
    <source>
        <dbReference type="Proteomes" id="UP000887580"/>
    </source>
</evidence>
<proteinExistence type="predicted"/>
<evidence type="ECO:0000313" key="2">
    <source>
        <dbReference type="WBParaSite" id="PS1159_v2.g18488.t1"/>
    </source>
</evidence>
<name>A0AC35FKH4_9BILA</name>
<sequence length="354" mass="40465">MGIIAAGVYLISIFIFIPVLFFLWIHTGSEFPNLRLNMLLAALLSVTTAILLGFVDDMLDLRWRHKLLFPTLSSLPLLMIYYICGNSTSMLLPKFVQPFLGTTYIDIGPLFYLYMGMVGIFCTNAINIIAGINGVEAGQGLVIGASVAIFNIIQIYRLDDDWYHSFSLCLLLPFLSTSFALYSMNVYPAKVFVGDTYCYWAGMLLGTVGILGHFSKTLLLFCIPQIFNFLYSVPQLFHFVPCPRHRLPRFDGNGDKKLHMSMAEFEISKLSTLAKLLVTIFRLFGVMHYREFEKENSKWAEINNLTILNLILKFTGPLYEYRLNQAFLGIQIFCSIFAFLCRFYFAFLLYDVVY</sequence>
<organism evidence="1 2">
    <name type="scientific">Panagrolaimus sp. PS1159</name>
    <dbReference type="NCBI Taxonomy" id="55785"/>
    <lineage>
        <taxon>Eukaryota</taxon>
        <taxon>Metazoa</taxon>
        <taxon>Ecdysozoa</taxon>
        <taxon>Nematoda</taxon>
        <taxon>Chromadorea</taxon>
        <taxon>Rhabditida</taxon>
        <taxon>Tylenchina</taxon>
        <taxon>Panagrolaimomorpha</taxon>
        <taxon>Panagrolaimoidea</taxon>
        <taxon>Panagrolaimidae</taxon>
        <taxon>Panagrolaimus</taxon>
    </lineage>
</organism>
<dbReference type="Proteomes" id="UP000887580">
    <property type="component" value="Unplaced"/>
</dbReference>
<accession>A0AC35FKH4</accession>
<reference evidence="2" key="1">
    <citation type="submission" date="2022-11" db="UniProtKB">
        <authorList>
            <consortium name="WormBaseParasite"/>
        </authorList>
    </citation>
    <scope>IDENTIFICATION</scope>
</reference>
<dbReference type="WBParaSite" id="PS1159_v2.g18488.t1">
    <property type="protein sequence ID" value="PS1159_v2.g18488.t1"/>
    <property type="gene ID" value="PS1159_v2.g18488"/>
</dbReference>
<protein>
    <submittedName>
        <fullName evidence="2">UDP-N-acetylglucosamine--dolichyl-phosphate N-acetylglucosaminephosphotransferase</fullName>
    </submittedName>
</protein>